<keyword evidence="4" id="KW-1185">Reference proteome</keyword>
<dbReference type="PROSITE" id="PS51084">
    <property type="entry name" value="HIT_2"/>
    <property type="match status" value="1"/>
</dbReference>
<reference evidence="3 4" key="1">
    <citation type="submission" date="2021-04" db="EMBL/GenBank/DDBJ databases">
        <title>Complete genome sequence of a novel Streptococcus species.</title>
        <authorList>
            <person name="Teng J.L.L."/>
        </authorList>
    </citation>
    <scope>NUCLEOTIDE SEQUENCE [LARGE SCALE GENOMIC DNA]</scope>
    <source>
        <strain evidence="3 4">HKU75</strain>
    </source>
</reference>
<evidence type="ECO:0000313" key="4">
    <source>
        <dbReference type="Proteomes" id="UP000677616"/>
    </source>
</evidence>
<dbReference type="Pfam" id="PF01230">
    <property type="entry name" value="HIT"/>
    <property type="match status" value="1"/>
</dbReference>
<evidence type="ECO:0000313" key="3">
    <source>
        <dbReference type="EMBL" id="QUE53482.1"/>
    </source>
</evidence>
<feature type="domain" description="HIT" evidence="2">
    <location>
        <begin position="1"/>
        <end position="106"/>
    </location>
</feature>
<dbReference type="RefSeq" id="WP_212569670.1">
    <property type="nucleotide sequence ID" value="NZ_CP073084.1"/>
</dbReference>
<evidence type="ECO:0000256" key="1">
    <source>
        <dbReference type="PROSITE-ProRule" id="PRU00464"/>
    </source>
</evidence>
<protein>
    <submittedName>
        <fullName evidence="3">HIT family protein</fullName>
    </submittedName>
</protein>
<dbReference type="InterPro" id="IPR036265">
    <property type="entry name" value="HIT-like_sf"/>
</dbReference>
<dbReference type="SUPFAM" id="SSF54197">
    <property type="entry name" value="HIT-like"/>
    <property type="match status" value="1"/>
</dbReference>
<proteinExistence type="predicted"/>
<accession>A0ABX7YI57</accession>
<feature type="short sequence motif" description="Histidine triad motif" evidence="1">
    <location>
        <begin position="91"/>
        <end position="95"/>
    </location>
</feature>
<dbReference type="PANTHER" id="PTHR47670:SF1">
    <property type="entry name" value="ADENYLYLSULFATASE HINT3"/>
    <property type="match status" value="1"/>
</dbReference>
<gene>
    <name evidence="3" type="ORF">INT76_06270</name>
</gene>
<dbReference type="PANTHER" id="PTHR47670">
    <property type="entry name" value="ADENYLYLSULFATASE HINT3"/>
    <property type="match status" value="1"/>
</dbReference>
<dbReference type="InterPro" id="IPR011146">
    <property type="entry name" value="HIT-like"/>
</dbReference>
<dbReference type="EMBL" id="CP073084">
    <property type="protein sequence ID" value="QUE53482.1"/>
    <property type="molecule type" value="Genomic_DNA"/>
</dbReference>
<sequence>MTCIFCHQLNETDILYQTEHFKLVWDIDPIQTGHLLIISKEHYDTLSQVPPAVRYELSDLEVFLTEKLCQALAIDGVTLACNDRLFDAGTHFHVHLIPRFQSDGFWDKITLPQAKLELAHFLQTL</sequence>
<evidence type="ECO:0000259" key="2">
    <source>
        <dbReference type="PROSITE" id="PS51084"/>
    </source>
</evidence>
<dbReference type="Proteomes" id="UP000677616">
    <property type="component" value="Chromosome"/>
</dbReference>
<dbReference type="Gene3D" id="3.30.428.10">
    <property type="entry name" value="HIT-like"/>
    <property type="match status" value="1"/>
</dbReference>
<name>A0ABX7YI57_9STRE</name>
<organism evidence="3 4">
    <name type="scientific">Streptococcus oriscaviae</name>
    <dbReference type="NCBI Taxonomy" id="2781599"/>
    <lineage>
        <taxon>Bacteria</taxon>
        <taxon>Bacillati</taxon>
        <taxon>Bacillota</taxon>
        <taxon>Bacilli</taxon>
        <taxon>Lactobacillales</taxon>
        <taxon>Streptococcaceae</taxon>
        <taxon>Streptococcus</taxon>
    </lineage>
</organism>